<evidence type="ECO:0000256" key="2">
    <source>
        <dbReference type="SAM" id="SignalP"/>
    </source>
</evidence>
<dbReference type="RefSeq" id="WP_170055534.1">
    <property type="nucleotide sequence ID" value="NZ_JABBKX010000007.1"/>
</dbReference>
<feature type="compositionally biased region" description="Polar residues" evidence="1">
    <location>
        <begin position="124"/>
        <end position="134"/>
    </location>
</feature>
<organism evidence="3 4">
    <name type="scientific">Neoroseomonas marina</name>
    <dbReference type="NCBI Taxonomy" id="1232220"/>
    <lineage>
        <taxon>Bacteria</taxon>
        <taxon>Pseudomonadati</taxon>
        <taxon>Pseudomonadota</taxon>
        <taxon>Alphaproteobacteria</taxon>
        <taxon>Acetobacterales</taxon>
        <taxon>Acetobacteraceae</taxon>
        <taxon>Neoroseomonas</taxon>
    </lineage>
</organism>
<evidence type="ECO:0000313" key="3">
    <source>
        <dbReference type="EMBL" id="NMJ43334.1"/>
    </source>
</evidence>
<comment type="caution">
    <text evidence="3">The sequence shown here is derived from an EMBL/GenBank/DDBJ whole genome shotgun (WGS) entry which is preliminary data.</text>
</comment>
<keyword evidence="2" id="KW-0732">Signal</keyword>
<accession>A0A848EFD8</accession>
<feature type="compositionally biased region" description="Low complexity" evidence="1">
    <location>
        <begin position="135"/>
        <end position="144"/>
    </location>
</feature>
<evidence type="ECO:0000256" key="1">
    <source>
        <dbReference type="SAM" id="MobiDB-lite"/>
    </source>
</evidence>
<dbReference type="EMBL" id="JABBKX010000007">
    <property type="protein sequence ID" value="NMJ43334.1"/>
    <property type="molecule type" value="Genomic_DNA"/>
</dbReference>
<evidence type="ECO:0000313" key="4">
    <source>
        <dbReference type="Proteomes" id="UP000548582"/>
    </source>
</evidence>
<name>A0A848EFD8_9PROT</name>
<feature type="signal peptide" evidence="2">
    <location>
        <begin position="1"/>
        <end position="23"/>
    </location>
</feature>
<proteinExistence type="predicted"/>
<sequence>MTVPTMGRRALLLALLASLGACAAPEEPAPVITDPDPDPEQVYRPGPISWADLTDEHKRRARQALTRMGESVPDDDTLQARWMTMSPAQQRFMVRRPPPPAPARPAARGRSTSTRQSTRHGGTQTQRRSGSTTHQRNTTPQTQQQRRRPRNQQQQR</sequence>
<dbReference type="AlphaFoldDB" id="A0A848EFD8"/>
<feature type="compositionally biased region" description="Low complexity" evidence="1">
    <location>
        <begin position="104"/>
        <end position="123"/>
    </location>
</feature>
<feature type="chain" id="PRO_5033061072" description="DUF3106 domain-containing protein" evidence="2">
    <location>
        <begin position="24"/>
        <end position="156"/>
    </location>
</feature>
<protein>
    <recommendedName>
        <fullName evidence="5">DUF3106 domain-containing protein</fullName>
    </recommendedName>
</protein>
<feature type="region of interest" description="Disordered" evidence="1">
    <location>
        <begin position="64"/>
        <end position="156"/>
    </location>
</feature>
<dbReference type="Proteomes" id="UP000548582">
    <property type="component" value="Unassembled WGS sequence"/>
</dbReference>
<reference evidence="3 4" key="1">
    <citation type="submission" date="2020-03" db="EMBL/GenBank/DDBJ databases">
        <authorList>
            <person name="Sun Q."/>
        </authorList>
    </citation>
    <scope>NUCLEOTIDE SEQUENCE [LARGE SCALE GENOMIC DNA]</scope>
    <source>
        <strain evidence="3 4">JC162</strain>
    </source>
</reference>
<evidence type="ECO:0008006" key="5">
    <source>
        <dbReference type="Google" id="ProtNLM"/>
    </source>
</evidence>
<gene>
    <name evidence="3" type="ORF">GWK16_18945</name>
</gene>
<keyword evidence="4" id="KW-1185">Reference proteome</keyword>
<feature type="region of interest" description="Disordered" evidence="1">
    <location>
        <begin position="26"/>
        <end position="48"/>
    </location>
</feature>